<dbReference type="PROSITE" id="PS51257">
    <property type="entry name" value="PROKAR_LIPOPROTEIN"/>
    <property type="match status" value="1"/>
</dbReference>
<keyword evidence="2" id="KW-1185">Reference proteome</keyword>
<dbReference type="AlphaFoldDB" id="A0A516G780"/>
<gene>
    <name evidence="1" type="ORF">FNH13_02720</name>
</gene>
<name>A0A516G780_9MICO</name>
<evidence type="ECO:0000313" key="1">
    <source>
        <dbReference type="EMBL" id="QDO87379.1"/>
    </source>
</evidence>
<protein>
    <submittedName>
        <fullName evidence="1">Uncharacterized protein</fullName>
    </submittedName>
</protein>
<evidence type="ECO:0000313" key="2">
    <source>
        <dbReference type="Proteomes" id="UP000315395"/>
    </source>
</evidence>
<organism evidence="1 2">
    <name type="scientific">Ornithinimicrobium ciconiae</name>
    <dbReference type="NCBI Taxonomy" id="2594265"/>
    <lineage>
        <taxon>Bacteria</taxon>
        <taxon>Bacillati</taxon>
        <taxon>Actinomycetota</taxon>
        <taxon>Actinomycetes</taxon>
        <taxon>Micrococcales</taxon>
        <taxon>Ornithinimicrobiaceae</taxon>
        <taxon>Ornithinimicrobium</taxon>
    </lineage>
</organism>
<dbReference type="EMBL" id="CP041616">
    <property type="protein sequence ID" value="QDO87379.1"/>
    <property type="molecule type" value="Genomic_DNA"/>
</dbReference>
<accession>A0A516G780</accession>
<reference evidence="1 2" key="1">
    <citation type="submission" date="2019-07" db="EMBL/GenBank/DDBJ databases">
        <title>complete genome sequencing of Ornithinimicrobium sp. H23M54.</title>
        <authorList>
            <person name="Bae J.-W."/>
            <person name="Lee S.-Y."/>
        </authorList>
    </citation>
    <scope>NUCLEOTIDE SEQUENCE [LARGE SCALE GENOMIC DNA]</scope>
    <source>
        <strain evidence="1 2">H23M54</strain>
    </source>
</reference>
<dbReference type="Proteomes" id="UP000315395">
    <property type="component" value="Chromosome"/>
</dbReference>
<sequence length="234" mass="25698">MGTLSRAVGTLAAALLAVGLTGCGDGPTAREVQDEHEAESRTTQDEIESALEPLSTTGELLGTAVRDSCVTGQHNWKIDDPYDVLCTVQVVHAYRITGPDFRTAADGVTQAYPQCPEGVSDAEETLRDYWDKLKGTQTHNFEQPYRPDYLPDYDLGCEDRPAVQITVTGWATLPADEETLRRREHGMGRPCVINTQTDPCRWDGIPARNIFQFDAANEGWIAFVSGSAEYARTS</sequence>
<dbReference type="KEGG" id="orz:FNH13_02720"/>
<proteinExistence type="predicted"/>
<dbReference type="OrthoDB" id="9828894at2"/>
<dbReference type="RefSeq" id="WP_143782037.1">
    <property type="nucleotide sequence ID" value="NZ_CP041616.1"/>
</dbReference>